<gene>
    <name evidence="3" type="ORF">BN873_160032</name>
</gene>
<evidence type="ECO:0000256" key="2">
    <source>
        <dbReference type="ARBA" id="ARBA00022679"/>
    </source>
</evidence>
<name>W6M4P6_9GAMM</name>
<keyword evidence="4" id="KW-1185">Reference proteome</keyword>
<comment type="caution">
    <text evidence="3">The sequence shown here is derived from an EMBL/GenBank/DDBJ whole genome shotgun (WGS) entry which is preliminary data.</text>
</comment>
<dbReference type="GO" id="GO:0035243">
    <property type="term" value="F:protein-arginine omega-N symmetric methyltransferase activity"/>
    <property type="evidence" value="ECO:0007669"/>
    <property type="project" value="TreeGrafter"/>
</dbReference>
<accession>W6M4P6</accession>
<evidence type="ECO:0000256" key="1">
    <source>
        <dbReference type="ARBA" id="ARBA00022603"/>
    </source>
</evidence>
<dbReference type="EMBL" id="CBTJ020000021">
    <property type="protein sequence ID" value="CDI01569.1"/>
    <property type="molecule type" value="Genomic_DNA"/>
</dbReference>
<organism evidence="3 4">
    <name type="scientific">Candidatus Competibacter denitrificans Run_A_D11</name>
    <dbReference type="NCBI Taxonomy" id="1400863"/>
    <lineage>
        <taxon>Bacteria</taxon>
        <taxon>Pseudomonadati</taxon>
        <taxon>Pseudomonadota</taxon>
        <taxon>Gammaproteobacteria</taxon>
        <taxon>Candidatus Competibacteraceae</taxon>
        <taxon>Candidatus Competibacter</taxon>
    </lineage>
</organism>
<keyword evidence="1" id="KW-0489">Methyltransferase</keyword>
<dbReference type="GO" id="GO:0032259">
    <property type="term" value="P:methylation"/>
    <property type="evidence" value="ECO:0007669"/>
    <property type="project" value="UniProtKB-KW"/>
</dbReference>
<dbReference type="STRING" id="1400863.BN873_160032"/>
<dbReference type="Proteomes" id="UP000035760">
    <property type="component" value="Unassembled WGS sequence"/>
</dbReference>
<evidence type="ECO:0000313" key="3">
    <source>
        <dbReference type="EMBL" id="CDI01569.1"/>
    </source>
</evidence>
<sequence length="427" mass="46823">MRFDLLANAACSLMKPTPTDHLSVLPAPDPIAAAHSHRLLQHIHAEMIAAGGSIPFLRFMDLALYAPGLGYYRAGARKFGPDGDFITAPELSPLFSHCLARQCQQILVQTGGGAILELGAGTGTMACDLLLELERLNSLPERYAILELSGELRERQHQTLSQRIPHLLGQIIWLDTLPDSGWRGVILGNEVLDALPVERFRMTGAGPRRMEVIWHGDDLPEALPETFPETAQGNLGWAEGAPDPALTETVAQIEAQIGWGLPEGYVSEYVPQLGNWLSTVAESLTAGALLLIDYGYSRREYYHPERTDGTLLCHYRHRVHGNPLILPGLQDITASVDFTAVAAAGRAAGLALAGYTSQNYFLFGCGLMEELAQMDATDTVRYLEQVRQVKLLTLPGEMGERFKAIALTRDIDGPLCGFSFRDQRDRL</sequence>
<evidence type="ECO:0008006" key="5">
    <source>
        <dbReference type="Google" id="ProtNLM"/>
    </source>
</evidence>
<dbReference type="InterPro" id="IPR038375">
    <property type="entry name" value="NDUFAF7_sf"/>
</dbReference>
<dbReference type="Pfam" id="PF02636">
    <property type="entry name" value="Methyltransf_28"/>
    <property type="match status" value="1"/>
</dbReference>
<dbReference type="AlphaFoldDB" id="W6M4P6"/>
<dbReference type="PANTHER" id="PTHR12049:SF7">
    <property type="entry name" value="PROTEIN ARGININE METHYLTRANSFERASE NDUFAF7, MITOCHONDRIAL"/>
    <property type="match status" value="1"/>
</dbReference>
<dbReference type="Gene3D" id="3.40.50.12710">
    <property type="match status" value="1"/>
</dbReference>
<evidence type="ECO:0000313" key="4">
    <source>
        <dbReference type="Proteomes" id="UP000035760"/>
    </source>
</evidence>
<reference evidence="3" key="2">
    <citation type="submission" date="2014-03" db="EMBL/GenBank/DDBJ databases">
        <title>Candidatus Competibacter-lineage genomes retrieved from metagenomes reveal functional metabolic diversity.</title>
        <authorList>
            <person name="McIlroy S.J."/>
            <person name="Albertsen M."/>
            <person name="Andresen E.K."/>
            <person name="Saunders A.M."/>
            <person name="Kristiansen R."/>
            <person name="Stokholm-Bjerregaard M."/>
            <person name="Nielsen K.L."/>
            <person name="Nielsen P.H."/>
        </authorList>
    </citation>
    <scope>NUCLEOTIDE SEQUENCE</scope>
    <source>
        <strain evidence="3">Run_A_D11</strain>
    </source>
</reference>
<dbReference type="PANTHER" id="PTHR12049">
    <property type="entry name" value="PROTEIN ARGININE METHYLTRANSFERASE NDUFAF7, MITOCHONDRIAL"/>
    <property type="match status" value="1"/>
</dbReference>
<dbReference type="InterPro" id="IPR003788">
    <property type="entry name" value="NDUFAF7"/>
</dbReference>
<reference evidence="3" key="1">
    <citation type="submission" date="2013-07" db="EMBL/GenBank/DDBJ databases">
        <authorList>
            <person name="McIlroy S."/>
        </authorList>
    </citation>
    <scope>NUCLEOTIDE SEQUENCE [LARGE SCALE GENOMIC DNA]</scope>
    <source>
        <strain evidence="3">Run_A_D11</strain>
    </source>
</reference>
<keyword evidence="2" id="KW-0808">Transferase</keyword>
<protein>
    <recommendedName>
        <fullName evidence="5">SAM-dependent methyltransferase</fullName>
    </recommendedName>
</protein>
<proteinExistence type="predicted"/>
<dbReference type="InterPro" id="IPR029063">
    <property type="entry name" value="SAM-dependent_MTases_sf"/>
</dbReference>
<dbReference type="SUPFAM" id="SSF53335">
    <property type="entry name" value="S-adenosyl-L-methionine-dependent methyltransferases"/>
    <property type="match status" value="1"/>
</dbReference>